<proteinExistence type="predicted"/>
<evidence type="ECO:0000313" key="1">
    <source>
        <dbReference type="EMBL" id="EHL00985.1"/>
    </source>
</evidence>
<dbReference type="EMBL" id="AGUE01000068">
    <property type="protein sequence ID" value="EHL00985.1"/>
    <property type="molecule type" value="Genomic_DNA"/>
</dbReference>
<dbReference type="Proteomes" id="UP000005446">
    <property type="component" value="Unassembled WGS sequence"/>
</dbReference>
<dbReference type="AlphaFoldDB" id="H0EKF9"/>
<comment type="caution">
    <text evidence="1">The sequence shown here is derived from an EMBL/GenBank/DDBJ whole genome shotgun (WGS) entry which is preliminary data.</text>
</comment>
<dbReference type="InParanoid" id="H0EKF9"/>
<name>H0EKF9_GLAL7</name>
<organism evidence="1 2">
    <name type="scientific">Glarea lozoyensis (strain ATCC 74030 / MF5533)</name>
    <dbReference type="NCBI Taxonomy" id="1104152"/>
    <lineage>
        <taxon>Eukaryota</taxon>
        <taxon>Fungi</taxon>
        <taxon>Dikarya</taxon>
        <taxon>Ascomycota</taxon>
        <taxon>Pezizomycotina</taxon>
        <taxon>Leotiomycetes</taxon>
        <taxon>Helotiales</taxon>
        <taxon>Helotiaceae</taxon>
        <taxon>Glarea</taxon>
    </lineage>
</organism>
<accession>H0EKF9</accession>
<keyword evidence="2" id="KW-1185">Reference proteome</keyword>
<gene>
    <name evidence="1" type="ORF">M7I_3057</name>
</gene>
<protein>
    <submittedName>
        <fullName evidence="1">Uncharacterized protein</fullName>
    </submittedName>
</protein>
<reference evidence="1 2" key="1">
    <citation type="journal article" date="2012" name="Eukaryot. Cell">
        <title>Genome sequence of the fungus Glarea lozoyensis: the first genome sequence of a species from the Helotiaceae family.</title>
        <authorList>
            <person name="Youssar L."/>
            <person name="Gruening B.A."/>
            <person name="Erxleben A."/>
            <person name="Guenther S."/>
            <person name="Huettel W."/>
        </authorList>
    </citation>
    <scope>NUCLEOTIDE SEQUENCE [LARGE SCALE GENOMIC DNA]</scope>
    <source>
        <strain evidence="2">ATCC 74030 / MF5533</strain>
    </source>
</reference>
<evidence type="ECO:0000313" key="2">
    <source>
        <dbReference type="Proteomes" id="UP000005446"/>
    </source>
</evidence>
<dbReference type="HOGENOM" id="CLU_2197250_0_0_1"/>
<sequence>MANSTTKVIKLQMALVAGGETTIHHRTTIIPHSRNTTAMIGAEWLQGVVEEDRLLSKGHPQEAEEDMVDKVKAEDTQMVVPWVEEDGRQVQRELPPLIQVQTEWSEDL</sequence>